<feature type="region of interest" description="Disordered" evidence="1">
    <location>
        <begin position="1"/>
        <end position="117"/>
    </location>
</feature>
<feature type="compositionally biased region" description="Low complexity" evidence="1">
    <location>
        <begin position="587"/>
        <end position="610"/>
    </location>
</feature>
<feature type="compositionally biased region" description="Low complexity" evidence="1">
    <location>
        <begin position="687"/>
        <end position="707"/>
    </location>
</feature>
<evidence type="ECO:0000256" key="1">
    <source>
        <dbReference type="SAM" id="MobiDB-lite"/>
    </source>
</evidence>
<dbReference type="AlphaFoldDB" id="J4UA46"/>
<gene>
    <name evidence="3" type="ORF">A1Q1_03553</name>
</gene>
<proteinExistence type="predicted"/>
<dbReference type="PANTHER" id="PTHR39463">
    <property type="entry name" value="MEDUSA"/>
    <property type="match status" value="1"/>
</dbReference>
<accession>J4UA46</accession>
<dbReference type="Proteomes" id="UP000002748">
    <property type="component" value="Unassembled WGS sequence"/>
</dbReference>
<protein>
    <submittedName>
        <fullName evidence="3">Transcriptional regulator</fullName>
    </submittedName>
</protein>
<dbReference type="GeneID" id="25987066"/>
<feature type="region of interest" description="Disordered" evidence="1">
    <location>
        <begin position="267"/>
        <end position="321"/>
    </location>
</feature>
<dbReference type="RefSeq" id="XP_014178826.1">
    <property type="nucleotide sequence ID" value="XM_014323351.1"/>
</dbReference>
<dbReference type="EMBL" id="ALBS01000236">
    <property type="protein sequence ID" value="EJT47580.1"/>
    <property type="molecule type" value="Genomic_DNA"/>
</dbReference>
<feature type="compositionally biased region" description="Pro residues" evidence="1">
    <location>
        <begin position="617"/>
        <end position="627"/>
    </location>
</feature>
<feature type="compositionally biased region" description="Low complexity" evidence="1">
    <location>
        <begin position="1"/>
        <end position="35"/>
    </location>
</feature>
<dbReference type="GO" id="GO:0005634">
    <property type="term" value="C:nucleus"/>
    <property type="evidence" value="ECO:0007669"/>
    <property type="project" value="TreeGrafter"/>
</dbReference>
<reference evidence="3 4" key="1">
    <citation type="journal article" date="2012" name="Eukaryot. Cell">
        <title>Draft genome sequence of CBS 2479, the standard type strain of Trichosporon asahii.</title>
        <authorList>
            <person name="Yang R.Y."/>
            <person name="Li H.T."/>
            <person name="Zhu H."/>
            <person name="Zhou G.P."/>
            <person name="Wang M."/>
            <person name="Wang L."/>
        </authorList>
    </citation>
    <scope>NUCLEOTIDE SEQUENCE [LARGE SCALE GENOMIC DNA]</scope>
    <source>
        <strain evidence="4">ATCC 90039 / CBS 2479 / JCM 2466 / KCTC 7840 / NCYC 2677 / UAMH 7654</strain>
    </source>
</reference>
<feature type="domain" description="DUF7082" evidence="2">
    <location>
        <begin position="409"/>
        <end position="514"/>
    </location>
</feature>
<organism evidence="3 4">
    <name type="scientific">Trichosporon asahii var. asahii (strain ATCC 90039 / CBS 2479 / JCM 2466 / KCTC 7840 / NBRC 103889/ NCYC 2677 / UAMH 7654)</name>
    <name type="common">Yeast</name>
    <dbReference type="NCBI Taxonomy" id="1186058"/>
    <lineage>
        <taxon>Eukaryota</taxon>
        <taxon>Fungi</taxon>
        <taxon>Dikarya</taxon>
        <taxon>Basidiomycota</taxon>
        <taxon>Agaricomycotina</taxon>
        <taxon>Tremellomycetes</taxon>
        <taxon>Trichosporonales</taxon>
        <taxon>Trichosporonaceae</taxon>
        <taxon>Trichosporon</taxon>
    </lineage>
</organism>
<dbReference type="VEuPathDB" id="FungiDB:A1Q1_03553"/>
<sequence length="719" mass="76730">MYHHPGTTGSSSSTTDPRLAASAAAGGAPSATSQPPVDPPPYSTSSSSSTDPRSSSSYPAHLVSMPPPLAFSGAPAAPGHGSGGPPPPSLTQLSSSTTGSAGATPSGAASWYSGGGGGSSDIRLPSLTAQVAPLDNASTTPSMAQQSQVITIYEFTPQSGVEGTAISINCNLTFPSDHGRGDSGGNKIRLYFGNQIVDTTLRPPTNNSEAYLIIANVPPLHNCGMTGSNAWSVPVTLHAVNDRGILEIQSLGEFGYISEANAFKKARKLSSKAGSPERRLSSAGYRRRRREDEGGYNPPTIPAGTAGAFVYDSPPPPQSQSLGLVRTTQITQVNSPNPGQPNPFIMRSKAQLQIEGDLMTMKSNCSWWRERKKEYADIPQVARDVGQPPLLGCFHAPTGWRYCLCQLQGRRGAPPNMIVISCLYHEARQECFFTSVDVIYLLECLMATRYTTEEKNRIRRNLESFKPTTLQKNEGQWQEFYAHIMNYPNPKPRNIDKGLKVFPWIHLEPALKKIFSNYSAYTNMPFTFDSPGPNHGSGPMGYPQHAHVSPDPLGFSDERASAPYGAPHGADAMSPYVSHLPSYHRPALSGGSASGVPAGSSSSGEASAPPTAYGGEPPMPGYVNMPPPPGPYGRDYVSYAPPSSLSMTPHPGGYYDPPPPHMQYPHVGRGSSSSDFRVVGYHNEAGNPSRPHSNPSPHMPHNAYPPQQQQPPPPPPPQS</sequence>
<feature type="compositionally biased region" description="Low complexity" evidence="1">
    <location>
        <begin position="90"/>
        <end position="112"/>
    </location>
</feature>
<feature type="region of interest" description="Disordered" evidence="1">
    <location>
        <begin position="587"/>
        <end position="627"/>
    </location>
</feature>
<dbReference type="PANTHER" id="PTHR39463:SF1">
    <property type="entry name" value="MEDUSA"/>
    <property type="match status" value="1"/>
</dbReference>
<dbReference type="InterPro" id="IPR055509">
    <property type="entry name" value="DUF7082"/>
</dbReference>
<evidence type="ECO:0000259" key="2">
    <source>
        <dbReference type="Pfam" id="PF23305"/>
    </source>
</evidence>
<dbReference type="KEGG" id="tasa:A1Q1_03553"/>
<feature type="region of interest" description="Disordered" evidence="1">
    <location>
        <begin position="535"/>
        <end position="567"/>
    </location>
</feature>
<dbReference type="OrthoDB" id="1751210at2759"/>
<dbReference type="Pfam" id="PF23305">
    <property type="entry name" value="DUF7082"/>
    <property type="match status" value="1"/>
</dbReference>
<feature type="compositionally biased region" description="Pro residues" evidence="1">
    <location>
        <begin position="708"/>
        <end position="719"/>
    </location>
</feature>
<name>J4UA46_TRIAS</name>
<evidence type="ECO:0000313" key="4">
    <source>
        <dbReference type="Proteomes" id="UP000002748"/>
    </source>
</evidence>
<feature type="compositionally biased region" description="Low complexity" evidence="1">
    <location>
        <begin position="43"/>
        <end position="59"/>
    </location>
</feature>
<dbReference type="HOGENOM" id="CLU_384585_0_0_1"/>
<comment type="caution">
    <text evidence="3">The sequence shown here is derived from an EMBL/GenBank/DDBJ whole genome shotgun (WGS) entry which is preliminary data.</text>
</comment>
<evidence type="ECO:0000313" key="3">
    <source>
        <dbReference type="EMBL" id="EJT47580.1"/>
    </source>
</evidence>
<feature type="region of interest" description="Disordered" evidence="1">
    <location>
        <begin position="649"/>
        <end position="719"/>
    </location>
</feature>